<evidence type="ECO:0000256" key="2">
    <source>
        <dbReference type="SAM" id="MobiDB-lite"/>
    </source>
</evidence>
<dbReference type="PANTHER" id="PTHR48104">
    <property type="entry name" value="METACASPASE-4"/>
    <property type="match status" value="1"/>
</dbReference>
<evidence type="ECO:0000259" key="3">
    <source>
        <dbReference type="Pfam" id="PF00656"/>
    </source>
</evidence>
<comment type="similarity">
    <text evidence="1">Belongs to the peptidase C14B family.</text>
</comment>
<dbReference type="InterPro" id="IPR011600">
    <property type="entry name" value="Pept_C14_caspase"/>
</dbReference>
<evidence type="ECO:0000313" key="4">
    <source>
        <dbReference type="Proteomes" id="UP000504603"/>
    </source>
</evidence>
<dbReference type="Gene3D" id="3.40.50.12660">
    <property type="match status" value="1"/>
</dbReference>
<evidence type="ECO:0000313" key="5">
    <source>
        <dbReference type="RefSeq" id="XP_022141916.1"/>
    </source>
</evidence>
<sequence>MDTKSATCNCKKDHRTITTGFKCKCFKFKPSSSDAGALRTRRNMDRDGDSRAEITLRPPLPPTERLSSASSDGRPRKRALLCGVTYKNWKHKLHGTVNDVLNMQELLINDFAYPKQNIRILTEEETDPDRIPTKKNIQSSLKWLVEGCEGGENLVFYFSGHGLRQPDFAMDELDGYDETICPVDFLEEGMISDNEINATIVWPLKNGVKLHAIVDACHSGTILDLPYVYSQRNGWIDNRPPSGARKETSGGLAISLSACGDDQYAADTSVMNRVQMLTGKTMNGAMTFILIDLVKNFKNLTYECLLEYMHDAVERANRTGCIGYFLFKKLFRYKQIQEPQLSSSERFDVSKKIFTL</sequence>
<protein>
    <submittedName>
        <fullName evidence="5">Metacaspase-1 isoform X1</fullName>
    </submittedName>
</protein>
<dbReference type="RefSeq" id="XP_022141916.1">
    <property type="nucleotide sequence ID" value="XM_022286224.1"/>
</dbReference>
<feature type="region of interest" description="Disordered" evidence="2">
    <location>
        <begin position="31"/>
        <end position="74"/>
    </location>
</feature>
<gene>
    <name evidence="5" type="primary">LOC111012171</name>
</gene>
<proteinExistence type="inferred from homology"/>
<dbReference type="GO" id="GO:0006508">
    <property type="term" value="P:proteolysis"/>
    <property type="evidence" value="ECO:0007669"/>
    <property type="project" value="InterPro"/>
</dbReference>
<accession>A0A6J1CKM7</accession>
<dbReference type="Pfam" id="PF00656">
    <property type="entry name" value="Peptidase_C14"/>
    <property type="match status" value="1"/>
</dbReference>
<dbReference type="AlphaFoldDB" id="A0A6J1CKM7"/>
<dbReference type="KEGG" id="mcha:111012171"/>
<organism evidence="4 5">
    <name type="scientific">Momordica charantia</name>
    <name type="common">Bitter gourd</name>
    <name type="synonym">Balsam pear</name>
    <dbReference type="NCBI Taxonomy" id="3673"/>
    <lineage>
        <taxon>Eukaryota</taxon>
        <taxon>Viridiplantae</taxon>
        <taxon>Streptophyta</taxon>
        <taxon>Embryophyta</taxon>
        <taxon>Tracheophyta</taxon>
        <taxon>Spermatophyta</taxon>
        <taxon>Magnoliopsida</taxon>
        <taxon>eudicotyledons</taxon>
        <taxon>Gunneridae</taxon>
        <taxon>Pentapetalae</taxon>
        <taxon>rosids</taxon>
        <taxon>fabids</taxon>
        <taxon>Cucurbitales</taxon>
        <taxon>Cucurbitaceae</taxon>
        <taxon>Momordiceae</taxon>
        <taxon>Momordica</taxon>
    </lineage>
</organism>
<reference evidence="5" key="1">
    <citation type="submission" date="2025-08" db="UniProtKB">
        <authorList>
            <consortium name="RefSeq"/>
        </authorList>
    </citation>
    <scope>IDENTIFICATION</scope>
    <source>
        <strain evidence="5">OHB3-1</strain>
    </source>
</reference>
<name>A0A6J1CKM7_MOMCH</name>
<evidence type="ECO:0000256" key="1">
    <source>
        <dbReference type="ARBA" id="ARBA00009005"/>
    </source>
</evidence>
<dbReference type="InterPro" id="IPR029030">
    <property type="entry name" value="Caspase-like_dom_sf"/>
</dbReference>
<feature type="domain" description="Peptidase C14 caspase" evidence="3">
    <location>
        <begin position="76"/>
        <end position="344"/>
    </location>
</feature>
<dbReference type="GO" id="GO:0005737">
    <property type="term" value="C:cytoplasm"/>
    <property type="evidence" value="ECO:0007669"/>
    <property type="project" value="TreeGrafter"/>
</dbReference>
<dbReference type="GeneID" id="111012171"/>
<dbReference type="SUPFAM" id="SSF52129">
    <property type="entry name" value="Caspase-like"/>
    <property type="match status" value="1"/>
</dbReference>
<dbReference type="Proteomes" id="UP000504603">
    <property type="component" value="Unplaced"/>
</dbReference>
<dbReference type="GO" id="GO:0004197">
    <property type="term" value="F:cysteine-type endopeptidase activity"/>
    <property type="evidence" value="ECO:0007669"/>
    <property type="project" value="InterPro"/>
</dbReference>
<feature type="compositionally biased region" description="Basic and acidic residues" evidence="2">
    <location>
        <begin position="42"/>
        <end position="54"/>
    </location>
</feature>
<dbReference type="PANTHER" id="PTHR48104:SF2">
    <property type="entry name" value="METACASPASE-1-LIKE ISOFORM X1"/>
    <property type="match status" value="1"/>
</dbReference>
<dbReference type="InterPro" id="IPR050452">
    <property type="entry name" value="Metacaspase"/>
</dbReference>
<dbReference type="OrthoDB" id="3223806at2759"/>
<keyword evidence="4" id="KW-1185">Reference proteome</keyword>